<feature type="region of interest" description="Disordered" evidence="1">
    <location>
        <begin position="1"/>
        <end position="49"/>
    </location>
</feature>
<evidence type="ECO:0000256" key="1">
    <source>
        <dbReference type="SAM" id="MobiDB-lite"/>
    </source>
</evidence>
<evidence type="ECO:0000313" key="2">
    <source>
        <dbReference type="EMBL" id="BCO08084.1"/>
    </source>
</evidence>
<dbReference type="KEGG" id="ddu:GF1_04600"/>
<accession>A0A915TYF2</accession>
<sequence>METETVPFPWDPKQNVSGHRHPGFMQARPAAGKRPKGDSDSPSMRTGSTVKRWGVCGDVQQNCSDSLGTLHSLDLVL</sequence>
<evidence type="ECO:0000313" key="3">
    <source>
        <dbReference type="Proteomes" id="UP001063350"/>
    </source>
</evidence>
<gene>
    <name evidence="2" type="ORF">GF1_04600</name>
</gene>
<feature type="compositionally biased region" description="Polar residues" evidence="1">
    <location>
        <begin position="40"/>
        <end position="49"/>
    </location>
</feature>
<organism evidence="2 3">
    <name type="scientific">Desulfolithobacter dissulfuricans</name>
    <dbReference type="NCBI Taxonomy" id="2795293"/>
    <lineage>
        <taxon>Bacteria</taxon>
        <taxon>Pseudomonadati</taxon>
        <taxon>Thermodesulfobacteriota</taxon>
        <taxon>Desulfobulbia</taxon>
        <taxon>Desulfobulbales</taxon>
        <taxon>Desulfobulbaceae</taxon>
        <taxon>Desulfolithobacter</taxon>
    </lineage>
</organism>
<dbReference type="Proteomes" id="UP001063350">
    <property type="component" value="Chromosome"/>
</dbReference>
<dbReference type="EMBL" id="AP024233">
    <property type="protein sequence ID" value="BCO08084.1"/>
    <property type="molecule type" value="Genomic_DNA"/>
</dbReference>
<name>A0A915TYF2_9BACT</name>
<protein>
    <submittedName>
        <fullName evidence="2">Uncharacterized protein</fullName>
    </submittedName>
</protein>
<reference evidence="2" key="1">
    <citation type="submission" date="2020-12" db="EMBL/GenBank/DDBJ databases">
        <title>Desulfobium dissulfuricans gen. nov., sp. nov., a novel mesophilic, sulfate-reducing bacterium isolated from a deep-sea hydrothermal vent.</title>
        <authorList>
            <person name="Hashimoto Y."/>
            <person name="Tame A."/>
            <person name="Sawayama S."/>
            <person name="Miyazaki J."/>
            <person name="Takai K."/>
            <person name="Nakagawa S."/>
        </authorList>
    </citation>
    <scope>NUCLEOTIDE SEQUENCE</scope>
    <source>
        <strain evidence="2">GF1</strain>
    </source>
</reference>
<keyword evidence="3" id="KW-1185">Reference proteome</keyword>
<dbReference type="AlphaFoldDB" id="A0A915TYF2"/>
<proteinExistence type="predicted"/>